<gene>
    <name evidence="2" type="ORF">SAMN05444364_13217</name>
</gene>
<comment type="caution">
    <text evidence="2">The sequence shown here is derived from an EMBL/GenBank/DDBJ whole genome shotgun (WGS) entry which is preliminary data.</text>
</comment>
<dbReference type="RefSeq" id="WP_025839108.1">
    <property type="nucleotide sequence ID" value="NZ_BAKP01000032.1"/>
</dbReference>
<dbReference type="Proteomes" id="UP000184105">
    <property type="component" value="Unassembled WGS sequence"/>
</dbReference>
<evidence type="ECO:0000313" key="2">
    <source>
        <dbReference type="EMBL" id="SHG06912.1"/>
    </source>
</evidence>
<organism evidence="2 3">
    <name type="scientific">Prevotella scopos JCM 17725</name>
    <dbReference type="NCBI Taxonomy" id="1236518"/>
    <lineage>
        <taxon>Bacteria</taxon>
        <taxon>Pseudomonadati</taxon>
        <taxon>Bacteroidota</taxon>
        <taxon>Bacteroidia</taxon>
        <taxon>Bacteroidales</taxon>
        <taxon>Prevotellaceae</taxon>
        <taxon>Prevotella</taxon>
    </lineage>
</organism>
<accession>A0AAX2F6B2</accession>
<dbReference type="PROSITE" id="PS51257">
    <property type="entry name" value="PROKAR_LIPOPROTEIN"/>
    <property type="match status" value="1"/>
</dbReference>
<dbReference type="AlphaFoldDB" id="A0AAX2F6B2"/>
<keyword evidence="1" id="KW-0732">Signal</keyword>
<keyword evidence="3" id="KW-1185">Reference proteome</keyword>
<proteinExistence type="predicted"/>
<feature type="signal peptide" evidence="1">
    <location>
        <begin position="1"/>
        <end position="20"/>
    </location>
</feature>
<dbReference type="EMBL" id="FQWA01000032">
    <property type="protein sequence ID" value="SHG06912.1"/>
    <property type="molecule type" value="Genomic_DNA"/>
</dbReference>
<protein>
    <recommendedName>
        <fullName evidence="4">Lipoprotein</fullName>
    </recommendedName>
</protein>
<name>A0AAX2F6B2_9BACT</name>
<reference evidence="2 3" key="1">
    <citation type="submission" date="2016-11" db="EMBL/GenBank/DDBJ databases">
        <authorList>
            <person name="Varghese N."/>
            <person name="Submissions S."/>
        </authorList>
    </citation>
    <scope>NUCLEOTIDE SEQUENCE [LARGE SCALE GENOMIC DNA]</scope>
    <source>
        <strain evidence="2 3">DSM 22613</strain>
    </source>
</reference>
<evidence type="ECO:0000313" key="3">
    <source>
        <dbReference type="Proteomes" id="UP000184105"/>
    </source>
</evidence>
<feature type="chain" id="PRO_5043645845" description="Lipoprotein" evidence="1">
    <location>
        <begin position="21"/>
        <end position="126"/>
    </location>
</feature>
<sequence>MKKNAFTLFLSLIVVVITTACEQQEDDYYTQVDITLQTNDSITPLKIQGTTSLRNLSNGRTYASSDFNNATVRLEVLRGTYMLDVEGTMLCRERNGKEVVKNFRSSKDYVEIINHPTQVTAPVIFM</sequence>
<evidence type="ECO:0000256" key="1">
    <source>
        <dbReference type="SAM" id="SignalP"/>
    </source>
</evidence>
<evidence type="ECO:0008006" key="4">
    <source>
        <dbReference type="Google" id="ProtNLM"/>
    </source>
</evidence>